<protein>
    <submittedName>
        <fullName evidence="3">Peptidoglycan/xylan/chitin deacetylase, PgdA/CDA1 family</fullName>
    </submittedName>
</protein>
<dbReference type="STRING" id="225004.SAMN02745152_00415"/>
<evidence type="ECO:0000313" key="3">
    <source>
        <dbReference type="EMBL" id="SJZ50656.1"/>
    </source>
</evidence>
<dbReference type="Pfam" id="PF01522">
    <property type="entry name" value="Polysacc_deac_1"/>
    <property type="match status" value="1"/>
</dbReference>
<keyword evidence="4" id="KW-1185">Reference proteome</keyword>
<dbReference type="InterPro" id="IPR011330">
    <property type="entry name" value="Glyco_hydro/deAcase_b/a-brl"/>
</dbReference>
<evidence type="ECO:0000259" key="2">
    <source>
        <dbReference type="PROSITE" id="PS51677"/>
    </source>
</evidence>
<dbReference type="EMBL" id="FUXC01000002">
    <property type="protein sequence ID" value="SJZ50656.1"/>
    <property type="molecule type" value="Genomic_DNA"/>
</dbReference>
<dbReference type="PROSITE" id="PS51677">
    <property type="entry name" value="NODB"/>
    <property type="match status" value="1"/>
</dbReference>
<keyword evidence="1" id="KW-0732">Signal</keyword>
<dbReference type="InterPro" id="IPR002509">
    <property type="entry name" value="NODB_dom"/>
</dbReference>
<reference evidence="3 4" key="1">
    <citation type="submission" date="2017-02" db="EMBL/GenBank/DDBJ databases">
        <authorList>
            <person name="Peterson S.W."/>
        </authorList>
    </citation>
    <scope>NUCLEOTIDE SEQUENCE [LARGE SCALE GENOMIC DNA]</scope>
    <source>
        <strain evidence="3 4">ATCC BAA-909</strain>
    </source>
</reference>
<dbReference type="RefSeq" id="WP_078930176.1">
    <property type="nucleotide sequence ID" value="NZ_FUXC01000002.1"/>
</dbReference>
<proteinExistence type="predicted"/>
<dbReference type="CDD" id="cd10917">
    <property type="entry name" value="CE4_NodB_like_6s_7s"/>
    <property type="match status" value="1"/>
</dbReference>
<feature type="chain" id="PRO_5012662181" evidence="1">
    <location>
        <begin position="22"/>
        <end position="737"/>
    </location>
</feature>
<dbReference type="AlphaFoldDB" id="A0A1T4L7F0"/>
<evidence type="ECO:0000313" key="4">
    <source>
        <dbReference type="Proteomes" id="UP000190395"/>
    </source>
</evidence>
<accession>A0A1T4L7F0</accession>
<dbReference type="SUPFAM" id="SSF82171">
    <property type="entry name" value="DPP6 N-terminal domain-like"/>
    <property type="match status" value="1"/>
</dbReference>
<sequence length="737" mass="82042">MKNLKKILSAVFFSISFCAFSEISFENPEINSQDKILFTIKQSITGSPSYSTAFSADAKTLLPAKILTCYPEKMELLSKGSVLQVRNRWGTARYSFSDSTLSWTSRADSIPETAQILSPQIASPDGKWLCYIKKTGIAEGELILKNASTLQETVLDKNAQPNYEKIPVKWNSDSTIFVYEKNGNVYFCEPKAAFQKVQLAEKFRLIGRGNINSVCWANSKNLIYIARDLIYRISSNELYTRGLYSSVIEPGTVCGRLPVVFDEKHDEFSVNSKASAIIFIQSKKIINLFKLNESGFEYVNPVVSKTVTGAGGTVTALKVFWTSDTKCVLWLSLLSYENGAQISAFYSLGNELKFLSSTDSVIEPQLSPDGKKICFAKENSLFVFEANTWTEVDHLSGEKIVSFVWGTDSSVYAGGESTVKKWQLGSEIEKSSLLFLSAASKVFWKSDTVVFAADAVKKDVFYEFDELKGIWTKSSETLAAASGSVQNGKFRVYTGNAVNSNFKNALFVRTLSGKAVTKAYFPQTMEKRQVPAKIILAVDALDDASGLSSILYVLKKYKIPATFFINGEFIRRYPKETVQVAKSGYECGSMFFTALDLTSKDFVVDEDFVRRGLARNEDEFFQTTGKELSLLWHAPFYKADSEVKKAGKNCGYSYVEAGRFSLDTITLEEAARGKPGYLSALELVSFYAQNLVDGSVIPVSTGLSKGTRSDWLYEKLDLLVSLLLSNGYEFVTFNEMF</sequence>
<dbReference type="GO" id="GO:0005975">
    <property type="term" value="P:carbohydrate metabolic process"/>
    <property type="evidence" value="ECO:0007669"/>
    <property type="project" value="InterPro"/>
</dbReference>
<dbReference type="SUPFAM" id="SSF88713">
    <property type="entry name" value="Glycoside hydrolase/deacetylase"/>
    <property type="match status" value="1"/>
</dbReference>
<gene>
    <name evidence="3" type="ORF">SAMN02745152_00415</name>
</gene>
<feature type="domain" description="NodB homology" evidence="2">
    <location>
        <begin position="532"/>
        <end position="731"/>
    </location>
</feature>
<dbReference type="GeneID" id="303366685"/>
<dbReference type="Proteomes" id="UP000190395">
    <property type="component" value="Unassembled WGS sequence"/>
</dbReference>
<dbReference type="Gene3D" id="3.20.20.370">
    <property type="entry name" value="Glycoside hydrolase/deacetylase"/>
    <property type="match status" value="1"/>
</dbReference>
<evidence type="ECO:0000256" key="1">
    <source>
        <dbReference type="SAM" id="SignalP"/>
    </source>
</evidence>
<dbReference type="OrthoDB" id="9806342at2"/>
<dbReference type="GO" id="GO:0016810">
    <property type="term" value="F:hydrolase activity, acting on carbon-nitrogen (but not peptide) bonds"/>
    <property type="evidence" value="ECO:0007669"/>
    <property type="project" value="InterPro"/>
</dbReference>
<name>A0A1T4L7F0_9SPIR</name>
<feature type="signal peptide" evidence="1">
    <location>
        <begin position="1"/>
        <end position="21"/>
    </location>
</feature>
<organism evidence="3 4">
    <name type="scientific">Treponema berlinense</name>
    <dbReference type="NCBI Taxonomy" id="225004"/>
    <lineage>
        <taxon>Bacteria</taxon>
        <taxon>Pseudomonadati</taxon>
        <taxon>Spirochaetota</taxon>
        <taxon>Spirochaetia</taxon>
        <taxon>Spirochaetales</taxon>
        <taxon>Treponemataceae</taxon>
        <taxon>Treponema</taxon>
    </lineage>
</organism>